<reference evidence="3" key="2">
    <citation type="submission" date="2018-10" db="UniProtKB">
        <authorList>
            <consortium name="EnsemblPlants"/>
        </authorList>
    </citation>
    <scope>IDENTIFICATION</scope>
</reference>
<dbReference type="OrthoDB" id="656425at2759"/>
<dbReference type="Gramene" id="TraesCS3B03G1355500.1">
    <property type="protein sequence ID" value="TraesCS3B03G1355500.1.CDS1"/>
    <property type="gene ID" value="TraesCS3B03G1355500"/>
</dbReference>
<evidence type="ECO:0000256" key="1">
    <source>
        <dbReference type="SAM" id="MobiDB-lite"/>
    </source>
</evidence>
<dbReference type="AlphaFoldDB" id="A0A3B6FX59"/>
<dbReference type="Gramene" id="TraesCAD_scaffold_024559_01G000100.1">
    <property type="protein sequence ID" value="TraesCAD_scaffold_024559_01G000100.1"/>
    <property type="gene ID" value="TraesCAD_scaffold_024559_01G000100"/>
</dbReference>
<proteinExistence type="predicted"/>
<feature type="compositionally biased region" description="Polar residues" evidence="1">
    <location>
        <begin position="260"/>
        <end position="270"/>
    </location>
</feature>
<dbReference type="Gramene" id="TraesCS3B02G544500.1">
    <property type="protein sequence ID" value="TraesCS3B02G544500.1.cds1"/>
    <property type="gene ID" value="TraesCS3B02G544500"/>
</dbReference>
<dbReference type="InterPro" id="IPR040256">
    <property type="entry name" value="At4g02000-like"/>
</dbReference>
<dbReference type="PANTHER" id="PTHR31286">
    <property type="entry name" value="GLYCINE-RICH CELL WALL STRUCTURAL PROTEIN 1.8-LIKE"/>
    <property type="match status" value="1"/>
</dbReference>
<feature type="compositionally biased region" description="Basic residues" evidence="1">
    <location>
        <begin position="247"/>
        <end position="258"/>
    </location>
</feature>
<dbReference type="OMA" id="WIQFARI"/>
<keyword evidence="4" id="KW-1185">Reference proteome</keyword>
<dbReference type="Gramene" id="TraesCLE_scaffold_034730_01G000200.1">
    <property type="protein sequence ID" value="TraesCLE_scaffold_034730_01G000200.1"/>
    <property type="gene ID" value="TraesCLE_scaffold_034730_01G000200"/>
</dbReference>
<feature type="domain" description="Zinc knuckle CX2CX4HX4C" evidence="2">
    <location>
        <begin position="162"/>
        <end position="211"/>
    </location>
</feature>
<evidence type="ECO:0000313" key="4">
    <source>
        <dbReference type="Proteomes" id="UP000019116"/>
    </source>
</evidence>
<feature type="region of interest" description="Disordered" evidence="1">
    <location>
        <begin position="232"/>
        <end position="270"/>
    </location>
</feature>
<sequence>MEELVLKEDDLIDVVVEDTEMPKEDTRWMALARVHTEKTYSQYWFYRNMRVAWDLAQEVKIRPLEDNLYSMQFSCLGDWERVMGDGPWNFKGKAVVLLEYAGFTKPSTIELNKLDVWIQIHDLPDGFFSKVKALSATVGEFIYVEPRFPDFEGNFARVRIRIDVTKPLKNVVSLVIKKKDSVQRVIFRVKYERLPDWCPVCGHLGHQHKECGDGVHAPKALVFKDIKDTWFKGPGSGPDESSNIGRGRGRGRAGRGRGRSSNSADSFDDQ</sequence>
<dbReference type="InterPro" id="IPR025836">
    <property type="entry name" value="Zn_knuckle_CX2CX4HX4C"/>
</dbReference>
<reference evidence="3" key="1">
    <citation type="submission" date="2018-08" db="EMBL/GenBank/DDBJ databases">
        <authorList>
            <person name="Rossello M."/>
        </authorList>
    </citation>
    <scope>NUCLEOTIDE SEQUENCE [LARGE SCALE GENOMIC DNA]</scope>
    <source>
        <strain evidence="3">cv. Chinese Spring</strain>
    </source>
</reference>
<dbReference type="Proteomes" id="UP000019116">
    <property type="component" value="Chromosome 3B"/>
</dbReference>
<name>A0A3B6FX59_WHEAT</name>
<dbReference type="STRING" id="4565.A0A3B6FX59"/>
<evidence type="ECO:0000259" key="2">
    <source>
        <dbReference type="Pfam" id="PF14392"/>
    </source>
</evidence>
<organism evidence="3">
    <name type="scientific">Triticum aestivum</name>
    <name type="common">Wheat</name>
    <dbReference type="NCBI Taxonomy" id="4565"/>
    <lineage>
        <taxon>Eukaryota</taxon>
        <taxon>Viridiplantae</taxon>
        <taxon>Streptophyta</taxon>
        <taxon>Embryophyta</taxon>
        <taxon>Tracheophyta</taxon>
        <taxon>Spermatophyta</taxon>
        <taxon>Magnoliopsida</taxon>
        <taxon>Liliopsida</taxon>
        <taxon>Poales</taxon>
        <taxon>Poaceae</taxon>
        <taxon>BOP clade</taxon>
        <taxon>Pooideae</taxon>
        <taxon>Triticodae</taxon>
        <taxon>Triticeae</taxon>
        <taxon>Triticinae</taxon>
        <taxon>Triticum</taxon>
    </lineage>
</organism>
<protein>
    <recommendedName>
        <fullName evidence="2">Zinc knuckle CX2CX4HX4C domain-containing protein</fullName>
    </recommendedName>
</protein>
<dbReference type="PANTHER" id="PTHR31286:SF167">
    <property type="entry name" value="OS09G0268800 PROTEIN"/>
    <property type="match status" value="1"/>
</dbReference>
<dbReference type="Gramene" id="TraesROB_scaffold_033498_01G000200.1">
    <property type="protein sequence ID" value="TraesROB_scaffold_033498_01G000200.1"/>
    <property type="gene ID" value="TraesROB_scaffold_033498_01G000200"/>
</dbReference>
<dbReference type="Gramene" id="TraesWEE_scaffold_018340_01G000200.1">
    <property type="protein sequence ID" value="TraesWEE_scaffold_018340_01G000200.1"/>
    <property type="gene ID" value="TraesWEE_scaffold_018340_01G000200"/>
</dbReference>
<evidence type="ECO:0000313" key="3">
    <source>
        <dbReference type="EnsemblPlants" id="TraesCS3B02G544500.1.cds1"/>
    </source>
</evidence>
<dbReference type="EnsemblPlants" id="TraesCS3B02G544500.1">
    <property type="protein sequence ID" value="TraesCS3B02G544500.1.cds1"/>
    <property type="gene ID" value="TraesCS3B02G544500"/>
</dbReference>
<dbReference type="Pfam" id="PF14392">
    <property type="entry name" value="zf-CCHC_4"/>
    <property type="match status" value="1"/>
</dbReference>
<accession>A0A3B6FX59</accession>